<organism evidence="14 15">
    <name type="scientific">Mugilogobius chulae</name>
    <name type="common">yellowstripe goby</name>
    <dbReference type="NCBI Taxonomy" id="88201"/>
    <lineage>
        <taxon>Eukaryota</taxon>
        <taxon>Metazoa</taxon>
        <taxon>Chordata</taxon>
        <taxon>Craniata</taxon>
        <taxon>Vertebrata</taxon>
        <taxon>Euteleostomi</taxon>
        <taxon>Actinopterygii</taxon>
        <taxon>Neopterygii</taxon>
        <taxon>Teleostei</taxon>
        <taxon>Neoteleostei</taxon>
        <taxon>Acanthomorphata</taxon>
        <taxon>Gobiaria</taxon>
        <taxon>Gobiiformes</taxon>
        <taxon>Gobioidei</taxon>
        <taxon>Gobiidae</taxon>
        <taxon>Gobionellinae</taxon>
        <taxon>Mugilogobius</taxon>
    </lineage>
</organism>
<keyword evidence="5" id="KW-0256">Endoplasmic reticulum</keyword>
<dbReference type="GO" id="GO:0005509">
    <property type="term" value="F:calcium ion binding"/>
    <property type="evidence" value="ECO:0007669"/>
    <property type="project" value="InterPro"/>
</dbReference>
<feature type="signal peptide" evidence="11">
    <location>
        <begin position="1"/>
        <end position="26"/>
    </location>
</feature>
<comment type="caution">
    <text evidence="14">The sequence shown here is derived from an EMBL/GenBank/DDBJ whole genome shotgun (WGS) entry which is preliminary data.</text>
</comment>
<dbReference type="PANTHER" id="PTHR46222:SF2">
    <property type="entry name" value="PEPTIDYL-PROLYL CIS-TRANS ISOMERASE FKBP7"/>
    <property type="match status" value="1"/>
</dbReference>
<feature type="region of interest" description="Disordered" evidence="10">
    <location>
        <begin position="146"/>
        <end position="167"/>
    </location>
</feature>
<feature type="domain" description="PPIase FKBP-type" evidence="12">
    <location>
        <begin position="50"/>
        <end position="139"/>
    </location>
</feature>
<dbReference type="Proteomes" id="UP001460270">
    <property type="component" value="Unassembled WGS sequence"/>
</dbReference>
<evidence type="ECO:0000256" key="6">
    <source>
        <dbReference type="ARBA" id="ARBA00023110"/>
    </source>
</evidence>
<comment type="catalytic activity">
    <reaction evidence="1 9">
        <text>[protein]-peptidylproline (omega=180) = [protein]-peptidylproline (omega=0)</text>
        <dbReference type="Rhea" id="RHEA:16237"/>
        <dbReference type="Rhea" id="RHEA-COMP:10747"/>
        <dbReference type="Rhea" id="RHEA-COMP:10748"/>
        <dbReference type="ChEBI" id="CHEBI:83833"/>
        <dbReference type="ChEBI" id="CHEBI:83834"/>
        <dbReference type="EC" id="5.2.1.8"/>
    </reaction>
</comment>
<dbReference type="GO" id="GO:0003755">
    <property type="term" value="F:peptidyl-prolyl cis-trans isomerase activity"/>
    <property type="evidence" value="ECO:0007669"/>
    <property type="project" value="UniProtKB-KW"/>
</dbReference>
<evidence type="ECO:0000256" key="2">
    <source>
        <dbReference type="ARBA" id="ARBA00013194"/>
    </source>
</evidence>
<evidence type="ECO:0000256" key="1">
    <source>
        <dbReference type="ARBA" id="ARBA00000971"/>
    </source>
</evidence>
<evidence type="ECO:0000313" key="14">
    <source>
        <dbReference type="EMBL" id="KAK7877945.1"/>
    </source>
</evidence>
<dbReference type="InterPro" id="IPR002048">
    <property type="entry name" value="EF_hand_dom"/>
</dbReference>
<dbReference type="InterPro" id="IPR046357">
    <property type="entry name" value="PPIase_dom_sf"/>
</dbReference>
<dbReference type="EC" id="5.2.1.8" evidence="2 9"/>
<dbReference type="Gene3D" id="3.10.50.40">
    <property type="match status" value="1"/>
</dbReference>
<proteinExistence type="predicted"/>
<dbReference type="PROSITE" id="PS50222">
    <property type="entry name" value="EF_HAND_2"/>
    <property type="match status" value="1"/>
</dbReference>
<feature type="chain" id="PRO_5043452158" description="peptidylprolyl isomerase" evidence="11">
    <location>
        <begin position="27"/>
        <end position="167"/>
    </location>
</feature>
<evidence type="ECO:0000259" key="12">
    <source>
        <dbReference type="PROSITE" id="PS50059"/>
    </source>
</evidence>
<reference evidence="15" key="1">
    <citation type="submission" date="2024-04" db="EMBL/GenBank/DDBJ databases">
        <title>Salinicola lusitanus LLJ914,a marine bacterium isolated from the Okinawa Trough.</title>
        <authorList>
            <person name="Li J."/>
        </authorList>
    </citation>
    <scope>NUCLEOTIDE SEQUENCE [LARGE SCALE GENOMIC DNA]</scope>
</reference>
<dbReference type="InterPro" id="IPR052273">
    <property type="entry name" value="PPIase_FKBP"/>
</dbReference>
<evidence type="ECO:0000256" key="7">
    <source>
        <dbReference type="ARBA" id="ARBA00023180"/>
    </source>
</evidence>
<evidence type="ECO:0000256" key="10">
    <source>
        <dbReference type="SAM" id="MobiDB-lite"/>
    </source>
</evidence>
<evidence type="ECO:0000313" key="15">
    <source>
        <dbReference type="Proteomes" id="UP001460270"/>
    </source>
</evidence>
<keyword evidence="7" id="KW-0325">Glycoprotein</keyword>
<dbReference type="Pfam" id="PF00254">
    <property type="entry name" value="FKBP_C"/>
    <property type="match status" value="1"/>
</dbReference>
<dbReference type="InterPro" id="IPR018247">
    <property type="entry name" value="EF_Hand_1_Ca_BS"/>
</dbReference>
<gene>
    <name evidence="14" type="ORF">WMY93_031421</name>
</gene>
<evidence type="ECO:0000256" key="8">
    <source>
        <dbReference type="ARBA" id="ARBA00023235"/>
    </source>
</evidence>
<protein>
    <recommendedName>
        <fullName evidence="2 9">peptidylprolyl isomerase</fullName>
        <ecNumber evidence="2 9">5.2.1.8</ecNumber>
    </recommendedName>
</protein>
<feature type="compositionally biased region" description="Basic and acidic residues" evidence="10">
    <location>
        <begin position="152"/>
        <end position="167"/>
    </location>
</feature>
<keyword evidence="15" id="KW-1185">Reference proteome</keyword>
<dbReference type="FunFam" id="3.10.50.40:FF:000006">
    <property type="entry name" value="Peptidyl-prolyl cis-trans isomerase"/>
    <property type="match status" value="1"/>
</dbReference>
<evidence type="ECO:0000256" key="5">
    <source>
        <dbReference type="ARBA" id="ARBA00022824"/>
    </source>
</evidence>
<evidence type="ECO:0000256" key="9">
    <source>
        <dbReference type="PROSITE-ProRule" id="PRU00277"/>
    </source>
</evidence>
<keyword evidence="6 9" id="KW-0697">Rotamase</keyword>
<accession>A0AAW0MFQ2</accession>
<dbReference type="InterPro" id="IPR001179">
    <property type="entry name" value="PPIase_FKBP_dom"/>
</dbReference>
<feature type="domain" description="EF-hand" evidence="13">
    <location>
        <begin position="139"/>
        <end position="167"/>
    </location>
</feature>
<dbReference type="AlphaFoldDB" id="A0AAW0MFQ2"/>
<evidence type="ECO:0000256" key="3">
    <source>
        <dbReference type="ARBA" id="ARBA00022729"/>
    </source>
</evidence>
<keyword evidence="3 11" id="KW-0732">Signal</keyword>
<dbReference type="EMBL" id="JBBPFD010000664">
    <property type="protein sequence ID" value="KAK7877945.1"/>
    <property type="molecule type" value="Genomic_DNA"/>
</dbReference>
<keyword evidence="4" id="KW-0677">Repeat</keyword>
<evidence type="ECO:0000256" key="4">
    <source>
        <dbReference type="ARBA" id="ARBA00022737"/>
    </source>
</evidence>
<keyword evidence="8 9" id="KW-0413">Isomerase</keyword>
<dbReference type="SUPFAM" id="SSF54534">
    <property type="entry name" value="FKBP-like"/>
    <property type="match status" value="1"/>
</dbReference>
<dbReference type="PANTHER" id="PTHR46222">
    <property type="entry name" value="PEPTIDYL-PROLYL CIS-TRANS ISOMERASE FKBP7/14"/>
    <property type="match status" value="1"/>
</dbReference>
<dbReference type="PROSITE" id="PS50059">
    <property type="entry name" value="FKBP_PPIASE"/>
    <property type="match status" value="1"/>
</dbReference>
<dbReference type="PROSITE" id="PS00018">
    <property type="entry name" value="EF_HAND_1"/>
    <property type="match status" value="1"/>
</dbReference>
<sequence length="167" mass="18272">MRRSMSAFLCPFALLSLLTLRTFCAGADEADVKIEVVSKPLECAQKSKKGDLMNVHYDGFLLDGTQFFCSRSDKKGHPVWMVVGVGQVIRGLDAGMLDMCVGEKRKITVPPELAFGTNGKGPVPPNATVIFEVEALAVSRGPRSMEAFSDMDQNKDRKLTKDEVKST</sequence>
<evidence type="ECO:0000256" key="11">
    <source>
        <dbReference type="SAM" id="SignalP"/>
    </source>
</evidence>
<name>A0AAW0MFQ2_9GOBI</name>
<evidence type="ECO:0000259" key="13">
    <source>
        <dbReference type="PROSITE" id="PS50222"/>
    </source>
</evidence>